<dbReference type="SUPFAM" id="SSF52172">
    <property type="entry name" value="CheY-like"/>
    <property type="match status" value="1"/>
</dbReference>
<evidence type="ECO:0000259" key="4">
    <source>
        <dbReference type="PROSITE" id="PS50043"/>
    </source>
</evidence>
<dbReference type="CDD" id="cd17535">
    <property type="entry name" value="REC_NarL-like"/>
    <property type="match status" value="1"/>
</dbReference>
<dbReference type="PRINTS" id="PR00038">
    <property type="entry name" value="HTHLUXR"/>
</dbReference>
<dbReference type="InterPro" id="IPR036388">
    <property type="entry name" value="WH-like_DNA-bd_sf"/>
</dbReference>
<dbReference type="InterPro" id="IPR051015">
    <property type="entry name" value="EvgA-like"/>
</dbReference>
<keyword evidence="1 3" id="KW-0597">Phosphoprotein</keyword>
<dbReference type="SMART" id="SM00421">
    <property type="entry name" value="HTH_LUXR"/>
    <property type="match status" value="1"/>
</dbReference>
<accession>A0AA51X7X2</accession>
<dbReference type="Gene3D" id="1.10.10.10">
    <property type="entry name" value="Winged helix-like DNA-binding domain superfamily/Winged helix DNA-binding domain"/>
    <property type="match status" value="1"/>
</dbReference>
<dbReference type="InterPro" id="IPR058245">
    <property type="entry name" value="NreC/VraR/RcsB-like_REC"/>
</dbReference>
<evidence type="ECO:0000256" key="1">
    <source>
        <dbReference type="ARBA" id="ARBA00022553"/>
    </source>
</evidence>
<dbReference type="KEGG" id="plei:Q9312_01175"/>
<dbReference type="PROSITE" id="PS00622">
    <property type="entry name" value="HTH_LUXR_1"/>
    <property type="match status" value="1"/>
</dbReference>
<dbReference type="PANTHER" id="PTHR45566">
    <property type="entry name" value="HTH-TYPE TRANSCRIPTIONAL REGULATOR YHJB-RELATED"/>
    <property type="match status" value="1"/>
</dbReference>
<dbReference type="Pfam" id="PF00196">
    <property type="entry name" value="GerE"/>
    <property type="match status" value="1"/>
</dbReference>
<dbReference type="GO" id="GO:0000160">
    <property type="term" value="P:phosphorelay signal transduction system"/>
    <property type="evidence" value="ECO:0007669"/>
    <property type="project" value="InterPro"/>
</dbReference>
<dbReference type="InterPro" id="IPR011006">
    <property type="entry name" value="CheY-like_superfamily"/>
</dbReference>
<dbReference type="SMART" id="SM00448">
    <property type="entry name" value="REC"/>
    <property type="match status" value="1"/>
</dbReference>
<gene>
    <name evidence="6" type="ORF">Q9312_01175</name>
</gene>
<dbReference type="GO" id="GO:0003677">
    <property type="term" value="F:DNA binding"/>
    <property type="evidence" value="ECO:0007669"/>
    <property type="project" value="UniProtKB-KW"/>
</dbReference>
<dbReference type="Proteomes" id="UP001239782">
    <property type="component" value="Chromosome"/>
</dbReference>
<dbReference type="PROSITE" id="PS50110">
    <property type="entry name" value="RESPONSE_REGULATORY"/>
    <property type="match status" value="1"/>
</dbReference>
<name>A0AA51X7X2_9GAMM</name>
<feature type="domain" description="Response regulatory" evidence="5">
    <location>
        <begin position="5"/>
        <end position="121"/>
    </location>
</feature>
<dbReference type="CDD" id="cd06170">
    <property type="entry name" value="LuxR_C_like"/>
    <property type="match status" value="1"/>
</dbReference>
<dbReference type="RefSeq" id="WP_309202690.1">
    <property type="nucleotide sequence ID" value="NZ_CP133548.1"/>
</dbReference>
<feature type="modified residue" description="4-aspartylphosphate" evidence="3">
    <location>
        <position position="56"/>
    </location>
</feature>
<feature type="domain" description="HTH luxR-type" evidence="4">
    <location>
        <begin position="140"/>
        <end position="205"/>
    </location>
</feature>
<keyword evidence="7" id="KW-1185">Reference proteome</keyword>
<dbReference type="Gene3D" id="3.40.50.2300">
    <property type="match status" value="1"/>
</dbReference>
<dbReference type="PANTHER" id="PTHR45566:SF1">
    <property type="entry name" value="HTH-TYPE TRANSCRIPTIONAL REGULATOR YHJB-RELATED"/>
    <property type="match status" value="1"/>
</dbReference>
<organism evidence="6 7">
    <name type="scientific">Pleionea litopenaei</name>
    <dbReference type="NCBI Taxonomy" id="3070815"/>
    <lineage>
        <taxon>Bacteria</taxon>
        <taxon>Pseudomonadati</taxon>
        <taxon>Pseudomonadota</taxon>
        <taxon>Gammaproteobacteria</taxon>
        <taxon>Oceanospirillales</taxon>
        <taxon>Pleioneaceae</taxon>
        <taxon>Pleionea</taxon>
    </lineage>
</organism>
<evidence type="ECO:0000313" key="6">
    <source>
        <dbReference type="EMBL" id="WMS87550.1"/>
    </source>
</evidence>
<evidence type="ECO:0000259" key="5">
    <source>
        <dbReference type="PROSITE" id="PS50110"/>
    </source>
</evidence>
<protein>
    <submittedName>
        <fullName evidence="6">Response regulator transcription factor</fullName>
    </submittedName>
</protein>
<reference evidence="6 7" key="1">
    <citation type="submission" date="2023-08" db="EMBL/GenBank/DDBJ databases">
        <title>Pleionea litopenaei sp. nov., isolated from stomach of juvenile Litopenaeus vannamei.</title>
        <authorList>
            <person name="Rho A.M."/>
            <person name="Hwang C.Y."/>
        </authorList>
    </citation>
    <scope>NUCLEOTIDE SEQUENCE [LARGE SCALE GENOMIC DNA]</scope>
    <source>
        <strain evidence="6 7">HL-JVS1</strain>
    </source>
</reference>
<evidence type="ECO:0000313" key="7">
    <source>
        <dbReference type="Proteomes" id="UP001239782"/>
    </source>
</evidence>
<dbReference type="GO" id="GO:0006355">
    <property type="term" value="P:regulation of DNA-templated transcription"/>
    <property type="evidence" value="ECO:0007669"/>
    <property type="project" value="InterPro"/>
</dbReference>
<dbReference type="InterPro" id="IPR000792">
    <property type="entry name" value="Tscrpt_reg_LuxR_C"/>
</dbReference>
<dbReference type="Pfam" id="PF00072">
    <property type="entry name" value="Response_reg"/>
    <property type="match status" value="1"/>
</dbReference>
<dbReference type="InterPro" id="IPR016032">
    <property type="entry name" value="Sig_transdc_resp-reg_C-effctor"/>
</dbReference>
<dbReference type="EMBL" id="CP133548">
    <property type="protein sequence ID" value="WMS87550.1"/>
    <property type="molecule type" value="Genomic_DNA"/>
</dbReference>
<evidence type="ECO:0000256" key="3">
    <source>
        <dbReference type="PROSITE-ProRule" id="PRU00169"/>
    </source>
</evidence>
<keyword evidence="2" id="KW-0238">DNA-binding</keyword>
<sequence length="211" mass="23781">MEDLTILVADDHPLFRSALVQTLSLHPMSIQITESENYPDTLSRLREKDFDIALIDLNMPGQQGKLHLADICREFPEVVVVVISGHDDRQTRREVKALGAAGFITKSSSMEQLNQALNEVLEQGEFWDEDVDDGELKDVHLVTISNMTPQQKRVLAMIADGKLNKQIAFDLNIQETTIKQHVSAILKKLNVYNRTQAGIIYQQVTESQVSI</sequence>
<proteinExistence type="predicted"/>
<dbReference type="PROSITE" id="PS50043">
    <property type="entry name" value="HTH_LUXR_2"/>
    <property type="match status" value="1"/>
</dbReference>
<evidence type="ECO:0000256" key="2">
    <source>
        <dbReference type="ARBA" id="ARBA00023125"/>
    </source>
</evidence>
<dbReference type="AlphaFoldDB" id="A0AA51X7X2"/>
<dbReference type="InterPro" id="IPR001789">
    <property type="entry name" value="Sig_transdc_resp-reg_receiver"/>
</dbReference>
<dbReference type="SUPFAM" id="SSF46894">
    <property type="entry name" value="C-terminal effector domain of the bipartite response regulators"/>
    <property type="match status" value="1"/>
</dbReference>